<reference evidence="2 3" key="1">
    <citation type="submission" date="2017-06" db="EMBL/GenBank/DDBJ databases">
        <authorList>
            <person name="Kim H.J."/>
            <person name="Triplett B.A."/>
        </authorList>
    </citation>
    <scope>NUCLEOTIDE SEQUENCE [LARGE SCALE GENOMIC DNA]</scope>
    <source>
        <strain evidence="2 3">DSM 45207</strain>
    </source>
</reference>
<evidence type="ECO:0000313" key="2">
    <source>
        <dbReference type="EMBL" id="SNR43946.1"/>
    </source>
</evidence>
<evidence type="ECO:0000256" key="1">
    <source>
        <dbReference type="SAM" id="MobiDB-lite"/>
    </source>
</evidence>
<dbReference type="Proteomes" id="UP000198348">
    <property type="component" value="Unassembled WGS sequence"/>
</dbReference>
<feature type="region of interest" description="Disordered" evidence="1">
    <location>
        <begin position="33"/>
        <end position="61"/>
    </location>
</feature>
<dbReference type="RefSeq" id="WP_089300610.1">
    <property type="nucleotide sequence ID" value="NZ_FZNW01000006.1"/>
</dbReference>
<sequence length="61" mass="6807">MSDDTDSERWDQCPACGYEQKLDPDGMLRVHGRPSEEQRIGVELCPGGRTPPRRYGSGSAR</sequence>
<protein>
    <submittedName>
        <fullName evidence="2">Uncharacterized protein</fullName>
    </submittedName>
</protein>
<gene>
    <name evidence="2" type="ORF">SAMN06265360_1068</name>
</gene>
<accession>A0A238WBJ1</accession>
<organism evidence="2 3">
    <name type="scientific">Haloechinothrix alba</name>
    <dbReference type="NCBI Taxonomy" id="664784"/>
    <lineage>
        <taxon>Bacteria</taxon>
        <taxon>Bacillati</taxon>
        <taxon>Actinomycetota</taxon>
        <taxon>Actinomycetes</taxon>
        <taxon>Pseudonocardiales</taxon>
        <taxon>Pseudonocardiaceae</taxon>
        <taxon>Haloechinothrix</taxon>
    </lineage>
</organism>
<name>A0A238WBJ1_9PSEU</name>
<proteinExistence type="predicted"/>
<keyword evidence="3" id="KW-1185">Reference proteome</keyword>
<evidence type="ECO:0000313" key="3">
    <source>
        <dbReference type="Proteomes" id="UP000198348"/>
    </source>
</evidence>
<dbReference type="AlphaFoldDB" id="A0A238WBJ1"/>
<dbReference type="EMBL" id="FZNW01000006">
    <property type="protein sequence ID" value="SNR43946.1"/>
    <property type="molecule type" value="Genomic_DNA"/>
</dbReference>